<evidence type="ECO:0000313" key="3">
    <source>
        <dbReference type="EMBL" id="PZD96516.1"/>
    </source>
</evidence>
<dbReference type="EMBL" id="QKRB01000037">
    <property type="protein sequence ID" value="PZD96516.1"/>
    <property type="molecule type" value="Genomic_DNA"/>
</dbReference>
<dbReference type="RefSeq" id="WP_111145921.1">
    <property type="nucleotide sequence ID" value="NZ_QKRB01000037.1"/>
</dbReference>
<evidence type="ECO:0000259" key="2">
    <source>
        <dbReference type="PROSITE" id="PS51272"/>
    </source>
</evidence>
<comment type="caution">
    <text evidence="3">The sequence shown here is derived from an EMBL/GenBank/DDBJ whole genome shotgun (WGS) entry which is preliminary data.</text>
</comment>
<proteinExistence type="predicted"/>
<dbReference type="PANTHER" id="PTHR43308:SF5">
    <property type="entry name" value="S-LAYER PROTEIN _ PEPTIDOGLYCAN ENDO-BETA-N-ACETYLGLUCOSAMINIDASE"/>
    <property type="match status" value="1"/>
</dbReference>
<dbReference type="Gene3D" id="2.60.40.1220">
    <property type="match status" value="7"/>
</dbReference>
<dbReference type="InterPro" id="IPR001119">
    <property type="entry name" value="SLH_dom"/>
</dbReference>
<feature type="domain" description="SLH" evidence="2">
    <location>
        <begin position="214"/>
        <end position="277"/>
    </location>
</feature>
<dbReference type="Pfam" id="PF00395">
    <property type="entry name" value="SLH"/>
    <property type="match status" value="3"/>
</dbReference>
<sequence length="1090" mass="114183">MNILRDELIRTREGYELIIYLDPQKVEFARESDLGGDDKQELSSDVEEYAKKKYPNVKIHVARIILGGMLISTIPLTGIAGQAQAAAPKDFSSAAPWAQPSISRLMDLNIITGDTSGDFNPKAAMNRDAFTTMLVKALIPANELVKPDKATFTDINKNHWAYPYVETAVDRGWISGISAGVFGGSQNITREQMATIFVRALGLIPDDIRGLGDTLTFEDKNDISPFARDAVAFAVRNGLFEGVTPTRFSGKENASREQVAVVVDRFLANKGSLQSAAAALLTTTVTASVGEDLSSLTLRFSKALDSLTAADISITAAGGAALAVTNVNISDDKTTAVVTTGKMTQGVPYTITVNKPTVKGPAIVTPVVTDLLVTSVSTENNKQIKVAFNQELDRTSAQLVSNYTYTGASSGITSVDLLDDKRSVLVTLTQAEGQQAVGTLGIRNVQSVAGNKLANVSNTVTFLDLTIPSAVGAKLVAPTKVHVTFSEPVTASALNNAAFSLNNNTYSLASVPTIVRPNVIELTLGSTLPAGDYTLTINPANTTSGNLIKDFVGLAVPRSDVKFSYATDTLAPVASVASVTQTTVTLEFDEPVSMAGTGALNTDFTVYHSNNNVANYKGTVSLSSDGRSMTVNFDNTPLPQGTVTLFLNNSPTTTSQLQDAWGNKFATATITTSVIADTTAPTVAGVNYVDSTHVDVTFSEPVTGVDAADFTLKDADGTPVTVTNVAPTNNTYRLTTAVPINGSTYTLSLAEGVLTDTSLAKNKNLPYSTSFTVADTIAPTVTTGEYTADNKTVLVKFSEAMTITGLGSILDTNNYRLANADGSSPSALPAGTTITQTAGNKGVLITFPSAISGLGSGNFGKILIGQVRDASGNATSALSNPVTLTPAALTIGNISDVRAISNDTITFKVDSYLNAIDVSKFTIDGQAATSATYKNEGGNALVTVRAPITMVNPNNVVMGIAAGGLTSDLNILSSVISQTGAVDYVAPAILSRVITDTNANNKWDTITVTFSEAIQPTSVAFDSFLVDGYTVNDVTVNADGTVVTLKLREKDTPDIAGTPPRVQLVKAIRDASAQRNVLPAETAGVTAATV</sequence>
<keyword evidence="1" id="KW-0732">Signal</keyword>
<dbReference type="Proteomes" id="UP000249522">
    <property type="component" value="Unassembled WGS sequence"/>
</dbReference>
<gene>
    <name evidence="3" type="ORF">DNH61_06825</name>
</gene>
<dbReference type="AlphaFoldDB" id="A0A2W1LBD0"/>
<feature type="domain" description="SLH" evidence="2">
    <location>
        <begin position="148"/>
        <end position="211"/>
    </location>
</feature>
<dbReference type="InterPro" id="IPR051465">
    <property type="entry name" value="Cell_Envelope_Struct_Comp"/>
</dbReference>
<protein>
    <recommendedName>
        <fullName evidence="2">SLH domain-containing protein</fullName>
    </recommendedName>
</protein>
<evidence type="ECO:0000256" key="1">
    <source>
        <dbReference type="ARBA" id="ARBA00022729"/>
    </source>
</evidence>
<dbReference type="OrthoDB" id="1706086at2"/>
<accession>A0A2W1LBD0</accession>
<dbReference type="PROSITE" id="PS51272">
    <property type="entry name" value="SLH"/>
    <property type="match status" value="3"/>
</dbReference>
<feature type="domain" description="SLH" evidence="2">
    <location>
        <begin position="85"/>
        <end position="147"/>
    </location>
</feature>
<dbReference type="InterPro" id="IPR014755">
    <property type="entry name" value="Cu-Rt/internalin_Ig-like"/>
</dbReference>
<dbReference type="PANTHER" id="PTHR43308">
    <property type="entry name" value="OUTER MEMBRANE PROTEIN ALPHA-RELATED"/>
    <property type="match status" value="1"/>
</dbReference>
<organism evidence="3 4">
    <name type="scientific">Paenibacillus sambharensis</name>
    <dbReference type="NCBI Taxonomy" id="1803190"/>
    <lineage>
        <taxon>Bacteria</taxon>
        <taxon>Bacillati</taxon>
        <taxon>Bacillota</taxon>
        <taxon>Bacilli</taxon>
        <taxon>Bacillales</taxon>
        <taxon>Paenibacillaceae</taxon>
        <taxon>Paenibacillus</taxon>
    </lineage>
</organism>
<evidence type="ECO:0000313" key="4">
    <source>
        <dbReference type="Proteomes" id="UP000249522"/>
    </source>
</evidence>
<keyword evidence="4" id="KW-1185">Reference proteome</keyword>
<name>A0A2W1LBD0_9BACL</name>
<reference evidence="3 4" key="1">
    <citation type="submission" date="2018-06" db="EMBL/GenBank/DDBJ databases">
        <title>Paenibacillus imtechensis sp. nov.</title>
        <authorList>
            <person name="Pinnaka A.K."/>
            <person name="Singh H."/>
            <person name="Kaur M."/>
        </authorList>
    </citation>
    <scope>NUCLEOTIDE SEQUENCE [LARGE SCALE GENOMIC DNA]</scope>
    <source>
        <strain evidence="3 4">SMB1</strain>
    </source>
</reference>